<sequence length="99" mass="11032">MTATHRTPRRSDISPHVGHATRATISSAKPKVPTTSPTFFFWPMRSVMTNDTELLRKTRNDMEKSEMPRRYVTACAVVADGAKGKYRDSNAMIQKGCSG</sequence>
<reference evidence="2" key="1">
    <citation type="journal article" date="2016" name="Sci. Rep.">
        <title>Molecular characterization of firefly nuptial gifts: a multi-omics approach sheds light on postcopulatory sexual selection.</title>
        <authorList>
            <person name="Al-Wathiqui N."/>
            <person name="Fallon T.R."/>
            <person name="South A."/>
            <person name="Weng J.K."/>
            <person name="Lewis S.M."/>
        </authorList>
    </citation>
    <scope>NUCLEOTIDE SEQUENCE</scope>
</reference>
<feature type="region of interest" description="Disordered" evidence="1">
    <location>
        <begin position="1"/>
        <end position="34"/>
    </location>
</feature>
<accession>A0A1Y1NDZ4</accession>
<organism evidence="2">
    <name type="scientific">Photinus pyralis</name>
    <name type="common">Common eastern firefly</name>
    <name type="synonym">Lampyris pyralis</name>
    <dbReference type="NCBI Taxonomy" id="7054"/>
    <lineage>
        <taxon>Eukaryota</taxon>
        <taxon>Metazoa</taxon>
        <taxon>Ecdysozoa</taxon>
        <taxon>Arthropoda</taxon>
        <taxon>Hexapoda</taxon>
        <taxon>Insecta</taxon>
        <taxon>Pterygota</taxon>
        <taxon>Neoptera</taxon>
        <taxon>Endopterygota</taxon>
        <taxon>Coleoptera</taxon>
        <taxon>Polyphaga</taxon>
        <taxon>Elateriformia</taxon>
        <taxon>Elateroidea</taxon>
        <taxon>Lampyridae</taxon>
        <taxon>Lampyrinae</taxon>
        <taxon>Photinus</taxon>
    </lineage>
</organism>
<dbReference type="AlphaFoldDB" id="A0A1Y1NDZ4"/>
<feature type="compositionally biased region" description="Polar residues" evidence="1">
    <location>
        <begin position="23"/>
        <end position="34"/>
    </location>
</feature>
<proteinExistence type="predicted"/>
<name>A0A1Y1NDZ4_PHOPY</name>
<evidence type="ECO:0000313" key="2">
    <source>
        <dbReference type="EMBL" id="JAV96152.1"/>
    </source>
</evidence>
<dbReference type="EMBL" id="GEZM01005472">
    <property type="protein sequence ID" value="JAV96152.1"/>
    <property type="molecule type" value="Transcribed_RNA"/>
</dbReference>
<evidence type="ECO:0000256" key="1">
    <source>
        <dbReference type="SAM" id="MobiDB-lite"/>
    </source>
</evidence>
<protein>
    <submittedName>
        <fullName evidence="2">Uncharacterized protein</fullName>
    </submittedName>
</protein>